<keyword evidence="1" id="KW-0472">Membrane</keyword>
<proteinExistence type="predicted"/>
<dbReference type="PANTHER" id="PTHR35394:SF5">
    <property type="entry name" value="DUF3176 DOMAIN-CONTAINING PROTEIN"/>
    <property type="match status" value="1"/>
</dbReference>
<organism evidence="2 3">
    <name type="scientific">Gomphillus americanus</name>
    <dbReference type="NCBI Taxonomy" id="1940652"/>
    <lineage>
        <taxon>Eukaryota</taxon>
        <taxon>Fungi</taxon>
        <taxon>Dikarya</taxon>
        <taxon>Ascomycota</taxon>
        <taxon>Pezizomycotina</taxon>
        <taxon>Lecanoromycetes</taxon>
        <taxon>OSLEUM clade</taxon>
        <taxon>Ostropomycetidae</taxon>
        <taxon>Ostropales</taxon>
        <taxon>Graphidaceae</taxon>
        <taxon>Gomphilloideae</taxon>
        <taxon>Gomphillus</taxon>
    </lineage>
</organism>
<feature type="transmembrane region" description="Helical" evidence="1">
    <location>
        <begin position="528"/>
        <end position="547"/>
    </location>
</feature>
<dbReference type="OrthoDB" id="5376804at2759"/>
<keyword evidence="1" id="KW-0812">Transmembrane</keyword>
<sequence length="634" mass="70274">MSRLPSARYVSLGSTSQTSTAEYQPVKTAKASRAPWPHVRLAQGIRKYYRKLARPWWAWEIFAAIISMIATISLVIALSQAEKAQQQQQSWAIGGTLLTINTIVAGIGTVLRTTLLLAVAGALNQSAWNWFASSIGRSESDGQPLKDLETFSDASANSWNCIKLLWRTKCRYLVSIGAFVMILSLAFDAFLQQILSTEQQSQPTTLTGPNLTAQNVLPRSATHHYDSDGMELIHWQSTMFSAVAQITGLLPNVVCPTGYCTWPITPSLATCHECKSVDFTALQRSEGNCNITTYSQPYMADRSITTTQCKNGTGKAKWEMVSDPQINVPPVAMNSANITIIKLYSLGITSSRNVKKGLPWDAVAYECSIRFCIKGYTGFVYNGLPNMSTIEDIGHEAQFITNHTDGEAWKFVNIPASLNTTESNLITVDEKFRSMLNGLAQTVLTGTTRMKAEGSGDGSSDFSWTDSSYPIAVLHYSSDNLENFTATIGRVSDGMTNRIRTTAHEKPKSIYAPSVTISVPTILVQWPWLAYVLVLQFSGLLFLLLTIQATNRRRIHAWKGHRMAFLLAELDSSLQHKAQGGLSHRTGLDDRIGEIKVRLEYNGDDRIAFRRVEQELSHRRTVVSEFESANEMVL</sequence>
<feature type="transmembrane region" description="Helical" evidence="1">
    <location>
        <begin position="172"/>
        <end position="191"/>
    </location>
</feature>
<keyword evidence="1" id="KW-1133">Transmembrane helix</keyword>
<evidence type="ECO:0000313" key="2">
    <source>
        <dbReference type="EMBL" id="CAF9912861.1"/>
    </source>
</evidence>
<dbReference type="EMBL" id="CAJPDQ010000007">
    <property type="protein sequence ID" value="CAF9912861.1"/>
    <property type="molecule type" value="Genomic_DNA"/>
</dbReference>
<dbReference type="PANTHER" id="PTHR35394">
    <property type="entry name" value="DUF3176 DOMAIN-CONTAINING PROTEIN"/>
    <property type="match status" value="1"/>
</dbReference>
<evidence type="ECO:0000313" key="3">
    <source>
        <dbReference type="Proteomes" id="UP000664169"/>
    </source>
</evidence>
<protein>
    <submittedName>
        <fullName evidence="2">Uncharacterized protein</fullName>
    </submittedName>
</protein>
<comment type="caution">
    <text evidence="2">The sequence shown here is derived from an EMBL/GenBank/DDBJ whole genome shotgun (WGS) entry which is preliminary data.</text>
</comment>
<dbReference type="AlphaFoldDB" id="A0A8H3F1W4"/>
<reference evidence="2" key="1">
    <citation type="submission" date="2021-03" db="EMBL/GenBank/DDBJ databases">
        <authorList>
            <person name="Tagirdzhanova G."/>
        </authorList>
    </citation>
    <scope>NUCLEOTIDE SEQUENCE</scope>
</reference>
<gene>
    <name evidence="2" type="ORF">GOMPHAMPRED_007792</name>
</gene>
<dbReference type="InterPro" id="IPR021514">
    <property type="entry name" value="DUF3176"/>
</dbReference>
<name>A0A8H3F1W4_9LECA</name>
<feature type="transmembrane region" description="Helical" evidence="1">
    <location>
        <begin position="56"/>
        <end position="79"/>
    </location>
</feature>
<accession>A0A8H3F1W4</accession>
<dbReference type="Proteomes" id="UP000664169">
    <property type="component" value="Unassembled WGS sequence"/>
</dbReference>
<evidence type="ECO:0000256" key="1">
    <source>
        <dbReference type="SAM" id="Phobius"/>
    </source>
</evidence>
<keyword evidence="3" id="KW-1185">Reference proteome</keyword>
<dbReference type="Pfam" id="PF11374">
    <property type="entry name" value="DUF3176"/>
    <property type="match status" value="1"/>
</dbReference>
<feature type="transmembrane region" description="Helical" evidence="1">
    <location>
        <begin position="91"/>
        <end position="111"/>
    </location>
</feature>